<reference evidence="7 8" key="1">
    <citation type="submission" date="2018-01" db="EMBL/GenBank/DDBJ databases">
        <title>Whole genome sequencing of Histamine producing bacteria.</title>
        <authorList>
            <person name="Butler K."/>
        </authorList>
    </citation>
    <scope>NUCLEOTIDE SEQUENCE [LARGE SCALE GENOMIC DNA]</scope>
    <source>
        <strain evidence="7 8">JCM 12947</strain>
    </source>
</reference>
<dbReference type="GO" id="GO:0030170">
    <property type="term" value="F:pyridoxal phosphate binding"/>
    <property type="evidence" value="ECO:0007669"/>
    <property type="project" value="InterPro"/>
</dbReference>
<keyword evidence="7" id="KW-0032">Aminotransferase</keyword>
<dbReference type="NCBIfam" id="TIGR04350">
    <property type="entry name" value="C_S_lyase_PatB"/>
    <property type="match status" value="1"/>
</dbReference>
<protein>
    <recommendedName>
        <fullName evidence="2">cysteine-S-conjugate beta-lyase</fullName>
        <ecNumber evidence="2">4.4.1.13</ecNumber>
    </recommendedName>
</protein>
<dbReference type="InterPro" id="IPR015424">
    <property type="entry name" value="PyrdxlP-dep_Trfase"/>
</dbReference>
<keyword evidence="3" id="KW-0663">Pyridoxal phosphate</keyword>
<name>A0A2T3JR05_9GAMM</name>
<dbReference type="OrthoDB" id="3224382at2"/>
<dbReference type="InterPro" id="IPR051798">
    <property type="entry name" value="Class-II_PLP-Dep_Aminotrans"/>
</dbReference>
<dbReference type="CDD" id="cd00609">
    <property type="entry name" value="AAT_like"/>
    <property type="match status" value="1"/>
</dbReference>
<evidence type="ECO:0000313" key="7">
    <source>
        <dbReference type="EMBL" id="PSU51517.1"/>
    </source>
</evidence>
<organism evidence="7 8">
    <name type="scientific">Photobacterium frigidiphilum</name>
    <dbReference type="NCBI Taxonomy" id="264736"/>
    <lineage>
        <taxon>Bacteria</taxon>
        <taxon>Pseudomonadati</taxon>
        <taxon>Pseudomonadota</taxon>
        <taxon>Gammaproteobacteria</taxon>
        <taxon>Vibrionales</taxon>
        <taxon>Vibrionaceae</taxon>
        <taxon>Photobacterium</taxon>
    </lineage>
</organism>
<evidence type="ECO:0000259" key="6">
    <source>
        <dbReference type="Pfam" id="PF00155"/>
    </source>
</evidence>
<dbReference type="PANTHER" id="PTHR43525:SF1">
    <property type="entry name" value="PROTEIN MALY"/>
    <property type="match status" value="1"/>
</dbReference>
<dbReference type="PANTHER" id="PTHR43525">
    <property type="entry name" value="PROTEIN MALY"/>
    <property type="match status" value="1"/>
</dbReference>
<proteinExistence type="inferred from homology"/>
<keyword evidence="8" id="KW-1185">Reference proteome</keyword>
<dbReference type="EMBL" id="PYMJ01000001">
    <property type="protein sequence ID" value="PSU51517.1"/>
    <property type="molecule type" value="Genomic_DNA"/>
</dbReference>
<dbReference type="AlphaFoldDB" id="A0A2T3JR05"/>
<dbReference type="Proteomes" id="UP000240987">
    <property type="component" value="Unassembled WGS sequence"/>
</dbReference>
<dbReference type="InterPro" id="IPR027619">
    <property type="entry name" value="C-S_lyase_PatB-like"/>
</dbReference>
<evidence type="ECO:0000256" key="4">
    <source>
        <dbReference type="ARBA" id="ARBA00023239"/>
    </source>
</evidence>
<evidence type="ECO:0000256" key="3">
    <source>
        <dbReference type="ARBA" id="ARBA00022898"/>
    </source>
</evidence>
<dbReference type="GO" id="GO:0008483">
    <property type="term" value="F:transaminase activity"/>
    <property type="evidence" value="ECO:0007669"/>
    <property type="project" value="UniProtKB-KW"/>
</dbReference>
<keyword evidence="4" id="KW-0456">Lyase</keyword>
<comment type="cofactor">
    <cofactor evidence="1">
        <name>pyridoxal 5'-phosphate</name>
        <dbReference type="ChEBI" id="CHEBI:597326"/>
    </cofactor>
</comment>
<evidence type="ECO:0000313" key="8">
    <source>
        <dbReference type="Proteomes" id="UP000240987"/>
    </source>
</evidence>
<evidence type="ECO:0000256" key="5">
    <source>
        <dbReference type="ARBA" id="ARBA00037974"/>
    </source>
</evidence>
<dbReference type="InterPro" id="IPR004839">
    <property type="entry name" value="Aminotransferase_I/II_large"/>
</dbReference>
<dbReference type="Gene3D" id="3.90.1150.10">
    <property type="entry name" value="Aspartate Aminotransferase, domain 1"/>
    <property type="match status" value="1"/>
</dbReference>
<dbReference type="Gene3D" id="3.40.640.10">
    <property type="entry name" value="Type I PLP-dependent aspartate aminotransferase-like (Major domain)"/>
    <property type="match status" value="1"/>
</dbReference>
<sequence>MSATISNALFDSHVDRKQTNSIKWDKYQNADILPMWIADSDFRVPKEITEALQEHISHGVFGYGKPPARLTELLVERMKTLYNWDIQPEWIVFLPGLVCGLNLAVRSLTEAHQSVITPRPIYPPFVSSIKLAQRTASYAPVTLQDKRWLIDFTQVETAPESKLLLFCNPLNPGGTVYRRNELEQILTFAEKNDLYVCSDEIHCDLILDTDVKHIPFASLNKSAEQRSVTLIAPSKTFNIAGLGASMAIIPNSALRHKFNKVRAGIVPDVNVLAYTAAQAAYESGQPWLEQQLAYLRQNRGTLTAAINSMPYLTIQHIEATYLAWIDASALPVTSPFKFFEQAGIGLSPGADFGDPKFVRLNFGCTHETLVEALRRMHVAIDTLEKDTLESFHQ</sequence>
<dbReference type="SUPFAM" id="SSF53383">
    <property type="entry name" value="PLP-dependent transferases"/>
    <property type="match status" value="1"/>
</dbReference>
<comment type="caution">
    <text evidence="7">The sequence shown here is derived from an EMBL/GenBank/DDBJ whole genome shotgun (WGS) entry which is preliminary data.</text>
</comment>
<dbReference type="InterPro" id="IPR015422">
    <property type="entry name" value="PyrdxlP-dep_Trfase_small"/>
</dbReference>
<dbReference type="RefSeq" id="WP_107240973.1">
    <property type="nucleotide sequence ID" value="NZ_PYMJ01000001.1"/>
</dbReference>
<evidence type="ECO:0000256" key="1">
    <source>
        <dbReference type="ARBA" id="ARBA00001933"/>
    </source>
</evidence>
<accession>A0A2T3JR05</accession>
<dbReference type="Pfam" id="PF00155">
    <property type="entry name" value="Aminotran_1_2"/>
    <property type="match status" value="1"/>
</dbReference>
<dbReference type="EC" id="4.4.1.13" evidence="2"/>
<comment type="similarity">
    <text evidence="5">Belongs to the class-II pyridoxal-phosphate-dependent aminotransferase family. MalY/PatB cystathionine beta-lyase subfamily.</text>
</comment>
<keyword evidence="7" id="KW-0808">Transferase</keyword>
<gene>
    <name evidence="7" type="ORF">C9J12_00790</name>
</gene>
<feature type="domain" description="Aminotransferase class I/classII large" evidence="6">
    <location>
        <begin position="41"/>
        <end position="375"/>
    </location>
</feature>
<dbReference type="GO" id="GO:0047804">
    <property type="term" value="F:cysteine-S-conjugate beta-lyase activity"/>
    <property type="evidence" value="ECO:0007669"/>
    <property type="project" value="UniProtKB-EC"/>
</dbReference>
<evidence type="ECO:0000256" key="2">
    <source>
        <dbReference type="ARBA" id="ARBA00012224"/>
    </source>
</evidence>
<dbReference type="InterPro" id="IPR015421">
    <property type="entry name" value="PyrdxlP-dep_Trfase_major"/>
</dbReference>